<dbReference type="PANTHER" id="PTHR34597">
    <property type="entry name" value="SLR1661 PROTEIN"/>
    <property type="match status" value="1"/>
</dbReference>
<keyword evidence="1" id="KW-1134">Transmembrane beta strand</keyword>
<dbReference type="Gene3D" id="2.40.160.50">
    <property type="entry name" value="membrane protein fhac: a member of the omp85/tpsb transporter family"/>
    <property type="match status" value="1"/>
</dbReference>
<feature type="domain" description="Polypeptide-transport-associated ShlB-type" evidence="5">
    <location>
        <begin position="70"/>
        <end position="126"/>
    </location>
</feature>
<accession>A0A698FEK5</accession>
<gene>
    <name evidence="6" type="ORF">F2N06_01780</name>
</gene>
<proteinExistence type="predicted"/>
<dbReference type="GO" id="GO:0046819">
    <property type="term" value="P:protein secretion by the type V secretion system"/>
    <property type="evidence" value="ECO:0007669"/>
    <property type="project" value="TreeGrafter"/>
</dbReference>
<dbReference type="EMBL" id="AAKUWM010000002">
    <property type="protein sequence ID" value="ECV9656739.1"/>
    <property type="molecule type" value="Genomic_DNA"/>
</dbReference>
<keyword evidence="3" id="KW-0998">Cell outer membrane</keyword>
<evidence type="ECO:0000256" key="2">
    <source>
        <dbReference type="ARBA" id="ARBA00022692"/>
    </source>
</evidence>
<dbReference type="Gene3D" id="3.10.20.310">
    <property type="entry name" value="membrane protein fhac"/>
    <property type="match status" value="1"/>
</dbReference>
<dbReference type="GO" id="GO:0008320">
    <property type="term" value="F:protein transmembrane transporter activity"/>
    <property type="evidence" value="ECO:0007669"/>
    <property type="project" value="TreeGrafter"/>
</dbReference>
<dbReference type="GO" id="GO:0098046">
    <property type="term" value="C:type V protein secretion system complex"/>
    <property type="evidence" value="ECO:0007669"/>
    <property type="project" value="TreeGrafter"/>
</dbReference>
<keyword evidence="2" id="KW-0812">Transmembrane</keyword>
<dbReference type="InterPro" id="IPR051544">
    <property type="entry name" value="TPS_OM_transporter"/>
</dbReference>
<feature type="domain" description="Haemolysin activator HlyB C-terminal" evidence="4">
    <location>
        <begin position="199"/>
        <end position="513"/>
    </location>
</feature>
<organism evidence="6">
    <name type="scientific">Campylobacter jejuni</name>
    <dbReference type="NCBI Taxonomy" id="197"/>
    <lineage>
        <taxon>Bacteria</taxon>
        <taxon>Pseudomonadati</taxon>
        <taxon>Campylobacterota</taxon>
        <taxon>Epsilonproteobacteria</taxon>
        <taxon>Campylobacterales</taxon>
        <taxon>Campylobacteraceae</taxon>
        <taxon>Campylobacter</taxon>
    </lineage>
</organism>
<sequence>MRLLKIAFLLMSYICLSQADDSAKMFNLLDKRQQQLHIQKEFDELEKKQQQEKDAYLENQKPENKIYIFKQIRFKKNDTLTMQANRILKKYINQPLSVNDIYKIIKELTNFIVSKGYSTSSVTIDEIDKEHDILFLDLQYGFVGEVYLNGDNNTTRLDFGMPLKKGDKFNIYDLDTGIENLNNGARDVKISIKASDNYGNSDIFINLKPKLPSLVLDFDNSGYKAKGEYKTSAYLSLNNIFNLNDSMRLGFIKSLLKNMSQNHENIYILSYNLPIQSYQLSYSLQYSDNKSVIEGYNNSFIKNTDTSLRHKIALKKILHRTSKDKFSIYANLGIKDNINKIDDFRLESSSGRYSSIASGVEYSTLAFGGFLFLNLEYEKGIPFLDSKRDTENSLYKIEFNKVNFNLSYQKSFYINDSLGFLYQNSSGASYSNEPLLYANKFLIGDEYTVRGFKESSAALDYGAYGNNTIYLQFLNAPKYLRALEPFVGLDMGYGKDYLLPNKDFLAGLAFGFRYNLNHFSLNLTASKALHKSSNMPSETIPVYLRASAFF</sequence>
<evidence type="ECO:0000256" key="3">
    <source>
        <dbReference type="ARBA" id="ARBA00023237"/>
    </source>
</evidence>
<reference evidence="6" key="1">
    <citation type="submission" date="2019-09" db="EMBL/GenBank/DDBJ databases">
        <authorList>
            <consortium name="GenomeTrakr network: Whole genome sequencing for foodborne pathogen traceback"/>
        </authorList>
    </citation>
    <scope>NUCLEOTIDE SEQUENCE [LARGE SCALE GENOMIC DNA]</scope>
    <source>
        <strain evidence="6">TTU_583</strain>
    </source>
</reference>
<evidence type="ECO:0000256" key="1">
    <source>
        <dbReference type="ARBA" id="ARBA00022452"/>
    </source>
</evidence>
<evidence type="ECO:0000259" key="4">
    <source>
        <dbReference type="Pfam" id="PF03865"/>
    </source>
</evidence>
<protein>
    <submittedName>
        <fullName evidence="6">ShlB/FhaC/HecB family hemolysin secretion/activation protein</fullName>
    </submittedName>
</protein>
<dbReference type="InterPro" id="IPR027282">
    <property type="entry name" value="TPS"/>
</dbReference>
<evidence type="ECO:0000313" key="6">
    <source>
        <dbReference type="EMBL" id="ECV9656739.1"/>
    </source>
</evidence>
<dbReference type="PIRSF" id="PIRSF029745">
    <property type="entry name" value="FhaC"/>
    <property type="match status" value="1"/>
</dbReference>
<evidence type="ECO:0000259" key="5">
    <source>
        <dbReference type="Pfam" id="PF08479"/>
    </source>
</evidence>
<dbReference type="InterPro" id="IPR005565">
    <property type="entry name" value="Hemolysn_activator_HlyB_C"/>
</dbReference>
<dbReference type="AlphaFoldDB" id="A0A698FEK5"/>
<keyword evidence="1" id="KW-0472">Membrane</keyword>
<dbReference type="Pfam" id="PF08479">
    <property type="entry name" value="POTRA_2"/>
    <property type="match status" value="1"/>
</dbReference>
<comment type="caution">
    <text evidence="6">The sequence shown here is derived from an EMBL/GenBank/DDBJ whole genome shotgun (WGS) entry which is preliminary data.</text>
</comment>
<name>A0A698FEK5_CAMJU</name>
<dbReference type="InterPro" id="IPR013686">
    <property type="entry name" value="Polypept-transport_assoc_ShlB"/>
</dbReference>
<dbReference type="PANTHER" id="PTHR34597:SF3">
    <property type="entry name" value="OUTER MEMBRANE TRANSPORTER CDIB"/>
    <property type="match status" value="1"/>
</dbReference>
<dbReference type="Pfam" id="PF03865">
    <property type="entry name" value="ShlB"/>
    <property type="match status" value="1"/>
</dbReference>